<gene>
    <name evidence="2" type="ORF">GCM10009655_25510</name>
</gene>
<organism evidence="2 3">
    <name type="scientific">Rhodoglobus aureus</name>
    <dbReference type="NCBI Taxonomy" id="191497"/>
    <lineage>
        <taxon>Bacteria</taxon>
        <taxon>Bacillati</taxon>
        <taxon>Actinomycetota</taxon>
        <taxon>Actinomycetes</taxon>
        <taxon>Micrococcales</taxon>
        <taxon>Microbacteriaceae</taxon>
        <taxon>Rhodoglobus</taxon>
    </lineage>
</organism>
<keyword evidence="2" id="KW-0808">Transferase</keyword>
<dbReference type="PANTHER" id="PTHR43591">
    <property type="entry name" value="METHYLTRANSFERASE"/>
    <property type="match status" value="1"/>
</dbReference>
<protein>
    <submittedName>
        <fullName evidence="2">Methyltransferase domain-containing protein</fullName>
    </submittedName>
</protein>
<feature type="domain" description="Methyltransferase type 11" evidence="1">
    <location>
        <begin position="49"/>
        <end position="142"/>
    </location>
</feature>
<dbReference type="CDD" id="cd02440">
    <property type="entry name" value="AdoMet_MTases"/>
    <property type="match status" value="1"/>
</dbReference>
<dbReference type="Proteomes" id="UP001500943">
    <property type="component" value="Unassembled WGS sequence"/>
</dbReference>
<evidence type="ECO:0000259" key="1">
    <source>
        <dbReference type="Pfam" id="PF08241"/>
    </source>
</evidence>
<sequence length="271" mass="29570">MHPPYSRSMTRERYTHGHHESVLKSHTWRTIANSAAYLEPHLQSGLSLLDVGCGPGTITAEFAERLSPGQVTGVDAAPAAIEKASALTADNLSFVVGDAYALPFDDNSFDLVHSHQTLQHLGRPVAALAEMMRVAKPGGLIAVRDVDYAGLICFPELSGLRVWADLYDAVHRSNGGEPNAGRRLKAWALQAGLTDLTVTASVWNFSDQADREWWGSMWEARVLESAFADDALSKSLATQEVLQQISSAWRVWADSPEGWLAMPHGEILARV</sequence>
<proteinExistence type="predicted"/>
<keyword evidence="3" id="KW-1185">Reference proteome</keyword>
<evidence type="ECO:0000313" key="2">
    <source>
        <dbReference type="EMBL" id="GAA1225715.1"/>
    </source>
</evidence>
<reference evidence="2 3" key="1">
    <citation type="journal article" date="2019" name="Int. J. Syst. Evol. Microbiol.">
        <title>The Global Catalogue of Microorganisms (GCM) 10K type strain sequencing project: providing services to taxonomists for standard genome sequencing and annotation.</title>
        <authorList>
            <consortium name="The Broad Institute Genomics Platform"/>
            <consortium name="The Broad Institute Genome Sequencing Center for Infectious Disease"/>
            <person name="Wu L."/>
            <person name="Ma J."/>
        </authorList>
    </citation>
    <scope>NUCLEOTIDE SEQUENCE [LARGE SCALE GENOMIC DNA]</scope>
    <source>
        <strain evidence="2 3">JCM 12762</strain>
    </source>
</reference>
<dbReference type="Pfam" id="PF08241">
    <property type="entry name" value="Methyltransf_11"/>
    <property type="match status" value="1"/>
</dbReference>
<dbReference type="EMBL" id="BAAAKW010000064">
    <property type="protein sequence ID" value="GAA1225715.1"/>
    <property type="molecule type" value="Genomic_DNA"/>
</dbReference>
<dbReference type="GO" id="GO:0032259">
    <property type="term" value="P:methylation"/>
    <property type="evidence" value="ECO:0007669"/>
    <property type="project" value="UniProtKB-KW"/>
</dbReference>
<evidence type="ECO:0000313" key="3">
    <source>
        <dbReference type="Proteomes" id="UP001500943"/>
    </source>
</evidence>
<dbReference type="PANTHER" id="PTHR43591:SF24">
    <property type="entry name" value="2-METHOXY-6-POLYPRENYL-1,4-BENZOQUINOL METHYLASE, MITOCHONDRIAL"/>
    <property type="match status" value="1"/>
</dbReference>
<name>A0ABN1VXK3_9MICO</name>
<dbReference type="GO" id="GO:0008168">
    <property type="term" value="F:methyltransferase activity"/>
    <property type="evidence" value="ECO:0007669"/>
    <property type="project" value="UniProtKB-KW"/>
</dbReference>
<dbReference type="InterPro" id="IPR013216">
    <property type="entry name" value="Methyltransf_11"/>
</dbReference>
<dbReference type="SUPFAM" id="SSF53335">
    <property type="entry name" value="S-adenosyl-L-methionine-dependent methyltransferases"/>
    <property type="match status" value="1"/>
</dbReference>
<keyword evidence="2" id="KW-0489">Methyltransferase</keyword>
<dbReference type="InterPro" id="IPR029063">
    <property type="entry name" value="SAM-dependent_MTases_sf"/>
</dbReference>
<accession>A0ABN1VXK3</accession>
<comment type="caution">
    <text evidence="2">The sequence shown here is derived from an EMBL/GenBank/DDBJ whole genome shotgun (WGS) entry which is preliminary data.</text>
</comment>
<dbReference type="Gene3D" id="3.40.50.150">
    <property type="entry name" value="Vaccinia Virus protein VP39"/>
    <property type="match status" value="1"/>
</dbReference>